<dbReference type="Gene3D" id="3.30.1330.120">
    <property type="entry name" value="2-methylcitrate dehydratase PrpD"/>
    <property type="match status" value="1"/>
</dbReference>
<dbReference type="RefSeq" id="XP_018186522.1">
    <property type="nucleotide sequence ID" value="XM_018336271.1"/>
</dbReference>
<dbReference type="AlphaFoldDB" id="A0A165FGY7"/>
<dbReference type="EMBL" id="KV407462">
    <property type="protein sequence ID" value="KZF20967.1"/>
    <property type="molecule type" value="Genomic_DNA"/>
</dbReference>
<feature type="domain" description="MmgE/PrpD C-terminal" evidence="3">
    <location>
        <begin position="287"/>
        <end position="463"/>
    </location>
</feature>
<name>A0A165FGY7_XYLHT</name>
<dbReference type="InterPro" id="IPR042183">
    <property type="entry name" value="MmgE/PrpD_sf_1"/>
</dbReference>
<evidence type="ECO:0000313" key="5">
    <source>
        <dbReference type="Proteomes" id="UP000076632"/>
    </source>
</evidence>
<dbReference type="PANTHER" id="PTHR16943:SF8">
    <property type="entry name" value="2-METHYLCITRATE DEHYDRATASE"/>
    <property type="match status" value="1"/>
</dbReference>
<proteinExistence type="inferred from homology"/>
<evidence type="ECO:0000259" key="2">
    <source>
        <dbReference type="Pfam" id="PF03972"/>
    </source>
</evidence>
<protein>
    <submittedName>
        <fullName evidence="4">2-methylcitrate dehydratase PrpD</fullName>
    </submittedName>
</protein>
<dbReference type="GO" id="GO:0016829">
    <property type="term" value="F:lyase activity"/>
    <property type="evidence" value="ECO:0007669"/>
    <property type="project" value="InterPro"/>
</dbReference>
<dbReference type="Gene3D" id="1.10.4100.10">
    <property type="entry name" value="2-methylcitrate dehydratase PrpD"/>
    <property type="match status" value="1"/>
</dbReference>
<dbReference type="Pfam" id="PF19305">
    <property type="entry name" value="MmgE_PrpD_C"/>
    <property type="match status" value="1"/>
</dbReference>
<reference evidence="4 5" key="1">
    <citation type="journal article" date="2016" name="Fungal Biol.">
        <title>The genome of Xylona heveae provides a window into fungal endophytism.</title>
        <authorList>
            <person name="Gazis R."/>
            <person name="Kuo A."/>
            <person name="Riley R."/>
            <person name="LaButti K."/>
            <person name="Lipzen A."/>
            <person name="Lin J."/>
            <person name="Amirebrahimi M."/>
            <person name="Hesse C.N."/>
            <person name="Spatafora J.W."/>
            <person name="Henrissat B."/>
            <person name="Hainaut M."/>
            <person name="Grigoriev I.V."/>
            <person name="Hibbett D.S."/>
        </authorList>
    </citation>
    <scope>NUCLEOTIDE SEQUENCE [LARGE SCALE GENOMIC DNA]</scope>
    <source>
        <strain evidence="4 5">TC161</strain>
    </source>
</reference>
<dbReference type="PANTHER" id="PTHR16943">
    <property type="entry name" value="2-METHYLCITRATE DEHYDRATASE-RELATED"/>
    <property type="match status" value="1"/>
</dbReference>
<comment type="similarity">
    <text evidence="1">Belongs to the PrpD family.</text>
</comment>
<dbReference type="InterPro" id="IPR005656">
    <property type="entry name" value="MmgE_PrpD"/>
</dbReference>
<accession>A0A165FGY7</accession>
<keyword evidence="5" id="KW-1185">Reference proteome</keyword>
<dbReference type="GeneID" id="28901408"/>
<sequence length="484" mass="52713">MTGSLQEAATEPTASLSKWVEHLDATTIPPDVLERAKYLILDGIACGLVGAHVPWSEQLANAVRQYEPRGKCRVIGYEDHYGPLAAALLNGAFIQATELDDYHSGAPLHSASVILPALLAATDAAVAPDPISGLSLLVAAIAGFETGPRIGHALYGSDLLSRGWHSGPVFGSPAAATATSKLLGLNAKQIESAIGIAATQAGGLMSAQYEGMIKRVQHAFAARNGLFGALLARTDYLGIEKVLERPYGGYLAMFSAGNARDPPYLLSEITKQLGDLWHTQRIRIKLYACVGGCHGQIEALEQLQQSYPQRFAATALGQIRRITVWLSAPIHAHDGWFPEQRPLTTTGAQMNAAYIGAVQLIDRQVLLSEFAEQSLNRAEIWDIVDKTECLHSSDFDLPDRICGARVRVQFQDGYAVEKTVYQPKGFDPPTTNEEIYQKWRRLVSSVLTIEQREAIEHTILKLEELQDVRILTAMLSICVRNPLG</sequence>
<evidence type="ECO:0000256" key="1">
    <source>
        <dbReference type="ARBA" id="ARBA00006174"/>
    </source>
</evidence>
<dbReference type="STRING" id="1328760.A0A165FGY7"/>
<dbReference type="InterPro" id="IPR045336">
    <property type="entry name" value="MmgE_PrpD_N"/>
</dbReference>
<dbReference type="InterPro" id="IPR042188">
    <property type="entry name" value="MmgE/PrpD_sf_2"/>
</dbReference>
<evidence type="ECO:0000313" key="4">
    <source>
        <dbReference type="EMBL" id="KZF20967.1"/>
    </source>
</evidence>
<dbReference type="OrthoDB" id="10267976at2759"/>
<dbReference type="Pfam" id="PF03972">
    <property type="entry name" value="MmgE_PrpD_N"/>
    <property type="match status" value="1"/>
</dbReference>
<dbReference type="InterPro" id="IPR045337">
    <property type="entry name" value="MmgE_PrpD_C"/>
</dbReference>
<dbReference type="Proteomes" id="UP000076632">
    <property type="component" value="Unassembled WGS sequence"/>
</dbReference>
<organism evidence="4 5">
    <name type="scientific">Xylona heveae (strain CBS 132557 / TC161)</name>
    <dbReference type="NCBI Taxonomy" id="1328760"/>
    <lineage>
        <taxon>Eukaryota</taxon>
        <taxon>Fungi</taxon>
        <taxon>Dikarya</taxon>
        <taxon>Ascomycota</taxon>
        <taxon>Pezizomycotina</taxon>
        <taxon>Xylonomycetes</taxon>
        <taxon>Xylonales</taxon>
        <taxon>Xylonaceae</taxon>
        <taxon>Xylona</taxon>
    </lineage>
</organism>
<gene>
    <name evidence="4" type="ORF">L228DRAFT_284868</name>
</gene>
<dbReference type="OMA" id="INPGHRQ"/>
<dbReference type="InterPro" id="IPR036148">
    <property type="entry name" value="MmgE/PrpD_sf"/>
</dbReference>
<evidence type="ECO:0000259" key="3">
    <source>
        <dbReference type="Pfam" id="PF19305"/>
    </source>
</evidence>
<dbReference type="SUPFAM" id="SSF103378">
    <property type="entry name" value="2-methylcitrate dehydratase PrpD"/>
    <property type="match status" value="1"/>
</dbReference>
<feature type="domain" description="MmgE/PrpD N-terminal" evidence="2">
    <location>
        <begin position="15"/>
        <end position="256"/>
    </location>
</feature>
<dbReference type="InParanoid" id="A0A165FGY7"/>